<dbReference type="Proteomes" id="UP000440066">
    <property type="component" value="Unassembled WGS sequence"/>
</dbReference>
<name>A0A844CKM6_9LACT</name>
<reference evidence="6 7" key="1">
    <citation type="submission" date="2019-11" db="EMBL/GenBank/DDBJ databases">
        <title>Characterisation of Fundicoccus ignavus gen. nov. sp. nov., a novel genus of the family Aerococcaceae from bulk tank milk.</title>
        <authorList>
            <person name="Siebert A."/>
            <person name="Huptas C."/>
            <person name="Wenning M."/>
            <person name="Scherer S."/>
            <person name="Doll E.V."/>
        </authorList>
    </citation>
    <scope>NUCLEOTIDE SEQUENCE [LARGE SCALE GENOMIC DNA]</scope>
    <source>
        <strain evidence="6 7">DSM 109652</strain>
    </source>
</reference>
<dbReference type="AlphaFoldDB" id="A0A844CKM6"/>
<feature type="transmembrane region" description="Helical" evidence="5">
    <location>
        <begin position="193"/>
        <end position="214"/>
    </location>
</feature>
<dbReference type="PANTHER" id="PTHR11706">
    <property type="entry name" value="SOLUTE CARRIER PROTEIN FAMILY 11 MEMBER"/>
    <property type="match status" value="1"/>
</dbReference>
<evidence type="ECO:0000313" key="7">
    <source>
        <dbReference type="Proteomes" id="UP000440066"/>
    </source>
</evidence>
<dbReference type="GO" id="GO:0005886">
    <property type="term" value="C:plasma membrane"/>
    <property type="evidence" value="ECO:0007669"/>
    <property type="project" value="TreeGrafter"/>
</dbReference>
<feature type="transmembrane region" description="Helical" evidence="5">
    <location>
        <begin position="121"/>
        <end position="142"/>
    </location>
</feature>
<comment type="subcellular location">
    <subcellularLocation>
        <location evidence="1">Membrane</location>
        <topology evidence="1">Multi-pass membrane protein</topology>
    </subcellularLocation>
</comment>
<feature type="transmembrane region" description="Helical" evidence="5">
    <location>
        <begin position="50"/>
        <end position="70"/>
    </location>
</feature>
<feature type="transmembrane region" description="Helical" evidence="5">
    <location>
        <begin position="235"/>
        <end position="263"/>
    </location>
</feature>
<protein>
    <recommendedName>
        <fullName evidence="8">Divalent metal cation transporter</fullName>
    </recommendedName>
</protein>
<gene>
    <name evidence="6" type="ORF">GF867_12280</name>
</gene>
<dbReference type="GO" id="GO:0015086">
    <property type="term" value="F:cadmium ion transmembrane transporter activity"/>
    <property type="evidence" value="ECO:0007669"/>
    <property type="project" value="TreeGrafter"/>
</dbReference>
<evidence type="ECO:0000313" key="6">
    <source>
        <dbReference type="EMBL" id="MRJ48325.1"/>
    </source>
</evidence>
<comment type="caution">
    <text evidence="6">The sequence shown here is derived from an EMBL/GenBank/DDBJ whole genome shotgun (WGS) entry which is preliminary data.</text>
</comment>
<keyword evidence="2 5" id="KW-0812">Transmembrane</keyword>
<sequence length="410" mass="42976">MNNDKTLLETEADNRKLKSNLLTSIFLMITSAIGPGFLTQTANFTEQLGANFAFAIMLAIVIAFAAQVNVWRVLSVTGMYAQDLSNKVLPGLGYVVSFFIVLGGLAFNIGNVGGSGLGLNAIFGIDYTIGAVITGIIAMLIFISKNGQSLVDQFIKILGVVMLILALYVAVVTKPPVGEALQSMIRPQNIESLILPIITLVGGTVGGYISFSGGHKLIDAGITGVKNAKIASNSATFAILGSGVMRLLLFFVFLGVVSSGVGLDPSNPAASGFEIALGRPGEIIFGIILFSAGISSVIGAAYTSASFLKTFHPLLEKYNNLVIIGFIVFSTIVYAFIGQPVMLLILAGSLNGLILPLTLGTILIGANRKNIVGDDYKHPIWLTVLGVIAAVATLYLGIQSLSGITALWQG</sequence>
<dbReference type="PANTHER" id="PTHR11706:SF2">
    <property type="entry name" value="TRANSPORTER PROTEIN"/>
    <property type="match status" value="1"/>
</dbReference>
<feature type="transmembrane region" description="Helical" evidence="5">
    <location>
        <begin position="320"/>
        <end position="337"/>
    </location>
</feature>
<keyword evidence="3 5" id="KW-1133">Transmembrane helix</keyword>
<evidence type="ECO:0000256" key="5">
    <source>
        <dbReference type="SAM" id="Phobius"/>
    </source>
</evidence>
<evidence type="ECO:0008006" key="8">
    <source>
        <dbReference type="Google" id="ProtNLM"/>
    </source>
</evidence>
<evidence type="ECO:0000256" key="1">
    <source>
        <dbReference type="ARBA" id="ARBA00004141"/>
    </source>
</evidence>
<organism evidence="6 7">
    <name type="scientific">Fundicoccus ignavus</name>
    <dbReference type="NCBI Taxonomy" id="2664442"/>
    <lineage>
        <taxon>Bacteria</taxon>
        <taxon>Bacillati</taxon>
        <taxon>Bacillota</taxon>
        <taxon>Bacilli</taxon>
        <taxon>Lactobacillales</taxon>
        <taxon>Aerococcaceae</taxon>
        <taxon>Fundicoccus</taxon>
    </lineage>
</organism>
<feature type="transmembrane region" description="Helical" evidence="5">
    <location>
        <begin position="378"/>
        <end position="398"/>
    </location>
</feature>
<dbReference type="Pfam" id="PF01566">
    <property type="entry name" value="Nramp"/>
    <property type="match status" value="1"/>
</dbReference>
<keyword evidence="4 5" id="KW-0472">Membrane</keyword>
<feature type="transmembrane region" description="Helical" evidence="5">
    <location>
        <begin position="154"/>
        <end position="173"/>
    </location>
</feature>
<dbReference type="EMBL" id="WJQT01000026">
    <property type="protein sequence ID" value="MRJ48325.1"/>
    <property type="molecule type" value="Genomic_DNA"/>
</dbReference>
<dbReference type="GO" id="GO:0034755">
    <property type="term" value="P:iron ion transmembrane transport"/>
    <property type="evidence" value="ECO:0007669"/>
    <property type="project" value="TreeGrafter"/>
</dbReference>
<evidence type="ECO:0000256" key="2">
    <source>
        <dbReference type="ARBA" id="ARBA00022692"/>
    </source>
</evidence>
<feature type="transmembrane region" description="Helical" evidence="5">
    <location>
        <begin position="283"/>
        <end position="308"/>
    </location>
</feature>
<evidence type="ECO:0000256" key="3">
    <source>
        <dbReference type="ARBA" id="ARBA00022989"/>
    </source>
</evidence>
<accession>A0A844CKM6</accession>
<dbReference type="RefSeq" id="WP_153833376.1">
    <property type="nucleotide sequence ID" value="NZ_WJQT01000026.1"/>
</dbReference>
<dbReference type="InterPro" id="IPR001046">
    <property type="entry name" value="NRAMP_fam"/>
</dbReference>
<feature type="transmembrane region" description="Helical" evidence="5">
    <location>
        <begin position="21"/>
        <end position="38"/>
    </location>
</feature>
<dbReference type="GO" id="GO:0005384">
    <property type="term" value="F:manganese ion transmembrane transporter activity"/>
    <property type="evidence" value="ECO:0007669"/>
    <property type="project" value="TreeGrafter"/>
</dbReference>
<evidence type="ECO:0000256" key="4">
    <source>
        <dbReference type="ARBA" id="ARBA00023136"/>
    </source>
</evidence>
<feature type="transmembrane region" description="Helical" evidence="5">
    <location>
        <begin position="343"/>
        <end position="366"/>
    </location>
</feature>
<proteinExistence type="predicted"/>
<feature type="transmembrane region" description="Helical" evidence="5">
    <location>
        <begin position="91"/>
        <end position="109"/>
    </location>
</feature>